<name>A0AAQ3XC77_PASNO</name>
<feature type="chain" id="PRO_5042835391" description="Secreted protein" evidence="2">
    <location>
        <begin position="24"/>
        <end position="89"/>
    </location>
</feature>
<evidence type="ECO:0000256" key="1">
    <source>
        <dbReference type="SAM" id="MobiDB-lite"/>
    </source>
</evidence>
<dbReference type="AlphaFoldDB" id="A0AAQ3XC77"/>
<organism evidence="3 4">
    <name type="scientific">Paspalum notatum var. saurae</name>
    <dbReference type="NCBI Taxonomy" id="547442"/>
    <lineage>
        <taxon>Eukaryota</taxon>
        <taxon>Viridiplantae</taxon>
        <taxon>Streptophyta</taxon>
        <taxon>Embryophyta</taxon>
        <taxon>Tracheophyta</taxon>
        <taxon>Spermatophyta</taxon>
        <taxon>Magnoliopsida</taxon>
        <taxon>Liliopsida</taxon>
        <taxon>Poales</taxon>
        <taxon>Poaceae</taxon>
        <taxon>PACMAD clade</taxon>
        <taxon>Panicoideae</taxon>
        <taxon>Andropogonodae</taxon>
        <taxon>Paspaleae</taxon>
        <taxon>Paspalinae</taxon>
        <taxon>Paspalum</taxon>
    </lineage>
</organism>
<feature type="compositionally biased region" description="Polar residues" evidence="1">
    <location>
        <begin position="80"/>
        <end position="89"/>
    </location>
</feature>
<gene>
    <name evidence="3" type="ORF">U9M48_037236</name>
</gene>
<evidence type="ECO:0008006" key="5">
    <source>
        <dbReference type="Google" id="ProtNLM"/>
    </source>
</evidence>
<evidence type="ECO:0000256" key="2">
    <source>
        <dbReference type="SAM" id="SignalP"/>
    </source>
</evidence>
<accession>A0AAQ3XC77</accession>
<keyword evidence="2" id="KW-0732">Signal</keyword>
<keyword evidence="4" id="KW-1185">Reference proteome</keyword>
<feature type="compositionally biased region" description="Low complexity" evidence="1">
    <location>
        <begin position="53"/>
        <end position="67"/>
    </location>
</feature>
<reference evidence="3 4" key="1">
    <citation type="submission" date="2024-02" db="EMBL/GenBank/DDBJ databases">
        <title>High-quality chromosome-scale genome assembly of Pensacola bahiagrass (Paspalum notatum Flugge var. saurae).</title>
        <authorList>
            <person name="Vega J.M."/>
            <person name="Podio M."/>
            <person name="Orjuela J."/>
            <person name="Siena L.A."/>
            <person name="Pessino S.C."/>
            <person name="Combes M.C."/>
            <person name="Mariac C."/>
            <person name="Albertini E."/>
            <person name="Pupilli F."/>
            <person name="Ortiz J.P.A."/>
            <person name="Leblanc O."/>
        </authorList>
    </citation>
    <scope>NUCLEOTIDE SEQUENCE [LARGE SCALE GENOMIC DNA]</scope>
    <source>
        <strain evidence="3">R1</strain>
        <tissue evidence="3">Leaf</tissue>
    </source>
</reference>
<feature type="region of interest" description="Disordered" evidence="1">
    <location>
        <begin position="42"/>
        <end position="89"/>
    </location>
</feature>
<proteinExistence type="predicted"/>
<sequence length="89" mass="9100">MLAMIPCSASILTISLLPFLSEAIPRQIAGCTPCVVPSAGPRDADAEIGQGASTSPSSTMSSTTGSSYDPAARRPKYACTSLNSSPHSR</sequence>
<evidence type="ECO:0000313" key="4">
    <source>
        <dbReference type="Proteomes" id="UP001341281"/>
    </source>
</evidence>
<protein>
    <recommendedName>
        <fullName evidence="5">Secreted protein</fullName>
    </recommendedName>
</protein>
<feature type="signal peptide" evidence="2">
    <location>
        <begin position="1"/>
        <end position="23"/>
    </location>
</feature>
<dbReference type="Proteomes" id="UP001341281">
    <property type="component" value="Chromosome 08"/>
</dbReference>
<evidence type="ECO:0000313" key="3">
    <source>
        <dbReference type="EMBL" id="WVZ91002.1"/>
    </source>
</evidence>
<dbReference type="EMBL" id="CP144752">
    <property type="protein sequence ID" value="WVZ91002.1"/>
    <property type="molecule type" value="Genomic_DNA"/>
</dbReference>